<dbReference type="Gene3D" id="3.40.50.10330">
    <property type="entry name" value="Probable inorganic polyphosphate/atp-NAD kinase, domain 1"/>
    <property type="match status" value="1"/>
</dbReference>
<evidence type="ECO:0000256" key="7">
    <source>
        <dbReference type="ARBA" id="ARBA00047925"/>
    </source>
</evidence>
<dbReference type="InterPro" id="IPR016064">
    <property type="entry name" value="NAD/diacylglycerol_kinase_sf"/>
</dbReference>
<dbReference type="NCBIfam" id="NF003424">
    <property type="entry name" value="PRK04885.1"/>
    <property type="match status" value="1"/>
</dbReference>
<evidence type="ECO:0000256" key="1">
    <source>
        <dbReference type="ARBA" id="ARBA00022679"/>
    </source>
</evidence>
<comment type="function">
    <text evidence="8">Involved in the regulation of the intracellular balance of NAD and NADP, and is a key enzyme in the biosynthesis of NADP. Catalyzes specifically the phosphorylation on 2'-hydroxyl of the adenosine moiety of NAD to yield NADP.</text>
</comment>
<dbReference type="EMBL" id="AMYT01000008">
    <property type="protein sequence ID" value="EKU27838.1"/>
    <property type="molecule type" value="Genomic_DNA"/>
</dbReference>
<dbReference type="PANTHER" id="PTHR20275">
    <property type="entry name" value="NAD KINASE"/>
    <property type="match status" value="1"/>
</dbReference>
<evidence type="ECO:0000256" key="2">
    <source>
        <dbReference type="ARBA" id="ARBA00022741"/>
    </source>
</evidence>
<dbReference type="GO" id="GO:0006741">
    <property type="term" value="P:NADP+ biosynthetic process"/>
    <property type="evidence" value="ECO:0007669"/>
    <property type="project" value="UniProtKB-UniRule"/>
</dbReference>
<dbReference type="EC" id="2.7.1.23" evidence="8"/>
<dbReference type="Pfam" id="PF01513">
    <property type="entry name" value="NAD_kinase"/>
    <property type="match status" value="1"/>
</dbReference>
<proteinExistence type="inferred from homology"/>
<accession>K8ZMR1</accession>
<comment type="cofactor">
    <cofactor evidence="8">
        <name>a divalent metal cation</name>
        <dbReference type="ChEBI" id="CHEBI:60240"/>
    </cofactor>
</comment>
<feature type="binding site" evidence="8">
    <location>
        <position position="184"/>
    </location>
    <ligand>
        <name>NAD(+)</name>
        <dbReference type="ChEBI" id="CHEBI:57540"/>
    </ligand>
</feature>
<keyword evidence="1 8" id="KW-0808">Transferase</keyword>
<comment type="caution">
    <text evidence="8">Lacks conserved residue(s) required for the propagation of feature annotation.</text>
</comment>
<comment type="similarity">
    <text evidence="8">Belongs to the NAD kinase family.</text>
</comment>
<feature type="binding site" evidence="8">
    <location>
        <begin position="45"/>
        <end position="46"/>
    </location>
    <ligand>
        <name>NAD(+)</name>
        <dbReference type="ChEBI" id="CHEBI:57540"/>
    </ligand>
</feature>
<dbReference type="PANTHER" id="PTHR20275:SF0">
    <property type="entry name" value="NAD KINASE"/>
    <property type="match status" value="1"/>
</dbReference>
<dbReference type="GO" id="GO:0019674">
    <property type="term" value="P:NAD+ metabolic process"/>
    <property type="evidence" value="ECO:0007669"/>
    <property type="project" value="InterPro"/>
</dbReference>
<keyword evidence="2 8" id="KW-0547">Nucleotide-binding</keyword>
<keyword evidence="6 8" id="KW-0520">NAD</keyword>
<evidence type="ECO:0000256" key="8">
    <source>
        <dbReference type="HAMAP-Rule" id="MF_00361"/>
    </source>
</evidence>
<dbReference type="Proteomes" id="UP000016057">
    <property type="component" value="Unassembled WGS sequence"/>
</dbReference>
<keyword evidence="4 8" id="KW-0067">ATP-binding</keyword>
<evidence type="ECO:0000256" key="5">
    <source>
        <dbReference type="ARBA" id="ARBA00022857"/>
    </source>
</evidence>
<dbReference type="GO" id="GO:0003951">
    <property type="term" value="F:NAD+ kinase activity"/>
    <property type="evidence" value="ECO:0007669"/>
    <property type="project" value="UniProtKB-UniRule"/>
</dbReference>
<dbReference type="STRING" id="1234409.C683_0303"/>
<dbReference type="OrthoDB" id="9774737at2"/>
<evidence type="ECO:0000313" key="10">
    <source>
        <dbReference type="Proteomes" id="UP000016057"/>
    </source>
</evidence>
<comment type="caution">
    <text evidence="9">The sequence shown here is derived from an EMBL/GenBank/DDBJ whole genome shotgun (WGS) entry which is preliminary data.</text>
</comment>
<dbReference type="InterPro" id="IPR017438">
    <property type="entry name" value="ATP-NAD_kinase_N"/>
</dbReference>
<evidence type="ECO:0000256" key="3">
    <source>
        <dbReference type="ARBA" id="ARBA00022777"/>
    </source>
</evidence>
<dbReference type="SUPFAM" id="SSF111331">
    <property type="entry name" value="NAD kinase/diacylglycerol kinase-like"/>
    <property type="match status" value="1"/>
</dbReference>
<feature type="binding site" evidence="8">
    <location>
        <begin position="121"/>
        <end position="122"/>
    </location>
    <ligand>
        <name>NAD(+)</name>
        <dbReference type="ChEBI" id="CHEBI:57540"/>
    </ligand>
</feature>
<keyword evidence="3 8" id="KW-0418">Kinase</keyword>
<dbReference type="AlphaFoldDB" id="K8ZMR1"/>
<dbReference type="GO" id="GO:0046872">
    <property type="term" value="F:metal ion binding"/>
    <property type="evidence" value="ECO:0007669"/>
    <property type="project" value="UniProtKB-UniRule"/>
</dbReference>
<sequence>MKVWIIHNDQEKSLYCTKKLQEKLARTELILDQEHPDVVITIGGDGTLLGAFHQYEDQLDHVRFTGVHTGHLGFYTDWRDYELDELVESLLCDQKESVSYPLLEVTVHCRKHEPRTFVALNESTVRCIHQTLIADIAIQKEWFERFLGDGLALSTPTGSTAYNKSLGGAVIEPTMNVFQLTEMAALNNSVFHTLGSSMILQGSERVDIHLEEDKEYIVTIDQKTYTLNDLQSLSYTLSKKRIQFAKYRHTPFWKRVKAAFLE</sequence>
<reference evidence="9 10" key="1">
    <citation type="journal article" date="2013" name="Genome Announc.">
        <title>Draft Genome Sequence of Catellicoccus marimammalium, a Novel Species Commonly Found in Gull Feces.</title>
        <authorList>
            <person name="Weigand M.R."/>
            <person name="Ryu H."/>
            <person name="Bozcek L."/>
            <person name="Konstantinidis K.T."/>
            <person name="Santo Domingo J.W."/>
        </authorList>
    </citation>
    <scope>NUCLEOTIDE SEQUENCE [LARGE SCALE GENOMIC DNA]</scope>
    <source>
        <strain evidence="9 10">M35/04/3</strain>
    </source>
</reference>
<dbReference type="GO" id="GO:0005524">
    <property type="term" value="F:ATP binding"/>
    <property type="evidence" value="ECO:0007669"/>
    <property type="project" value="UniProtKB-KW"/>
</dbReference>
<dbReference type="GO" id="GO:0051287">
    <property type="term" value="F:NAD binding"/>
    <property type="evidence" value="ECO:0007669"/>
    <property type="project" value="UniProtKB-ARBA"/>
</dbReference>
<dbReference type="PATRIC" id="fig|1234409.3.peg.274"/>
<evidence type="ECO:0000313" key="9">
    <source>
        <dbReference type="EMBL" id="EKU27838.1"/>
    </source>
</evidence>
<dbReference type="Pfam" id="PF20143">
    <property type="entry name" value="NAD_kinase_C"/>
    <property type="match status" value="1"/>
</dbReference>
<dbReference type="Gene3D" id="2.60.200.30">
    <property type="entry name" value="Probable inorganic polyphosphate/atp-NAD kinase, domain 2"/>
    <property type="match status" value="1"/>
</dbReference>
<gene>
    <name evidence="8" type="primary">nadK</name>
    <name evidence="9" type="ORF">C683_0303</name>
</gene>
<comment type="subcellular location">
    <subcellularLocation>
        <location evidence="8">Cytoplasm</location>
    </subcellularLocation>
</comment>
<evidence type="ECO:0000256" key="4">
    <source>
        <dbReference type="ARBA" id="ARBA00022840"/>
    </source>
</evidence>
<dbReference type="eggNOG" id="COG0061">
    <property type="taxonomic scope" value="Bacteria"/>
</dbReference>
<dbReference type="RefSeq" id="WP_009488577.1">
    <property type="nucleotide sequence ID" value="NZ_AMYT01000008.1"/>
</dbReference>
<feature type="active site" description="Proton acceptor" evidence="8">
    <location>
        <position position="45"/>
    </location>
</feature>
<keyword evidence="5 8" id="KW-0521">NADP</keyword>
<dbReference type="GO" id="GO:0005737">
    <property type="term" value="C:cytoplasm"/>
    <property type="evidence" value="ECO:0007669"/>
    <property type="project" value="UniProtKB-SubCell"/>
</dbReference>
<dbReference type="InterPro" id="IPR017437">
    <property type="entry name" value="ATP-NAD_kinase_PpnK-typ_C"/>
</dbReference>
<feature type="binding site" evidence="8">
    <location>
        <begin position="160"/>
        <end position="165"/>
    </location>
    <ligand>
        <name>NAD(+)</name>
        <dbReference type="ChEBI" id="CHEBI:57540"/>
    </ligand>
</feature>
<dbReference type="HAMAP" id="MF_00361">
    <property type="entry name" value="NAD_kinase"/>
    <property type="match status" value="1"/>
</dbReference>
<protein>
    <recommendedName>
        <fullName evidence="8">NAD kinase</fullName>
        <ecNumber evidence="8">2.7.1.23</ecNumber>
    </recommendedName>
    <alternativeName>
        <fullName evidence="8">ATP-dependent NAD kinase</fullName>
    </alternativeName>
</protein>
<name>K8ZMR1_9ENTE</name>
<evidence type="ECO:0000256" key="6">
    <source>
        <dbReference type="ARBA" id="ARBA00023027"/>
    </source>
</evidence>
<keyword evidence="8" id="KW-0963">Cytoplasm</keyword>
<comment type="catalytic activity">
    <reaction evidence="7 8">
        <text>NAD(+) + ATP = ADP + NADP(+) + H(+)</text>
        <dbReference type="Rhea" id="RHEA:18629"/>
        <dbReference type="ChEBI" id="CHEBI:15378"/>
        <dbReference type="ChEBI" id="CHEBI:30616"/>
        <dbReference type="ChEBI" id="CHEBI:57540"/>
        <dbReference type="ChEBI" id="CHEBI:58349"/>
        <dbReference type="ChEBI" id="CHEBI:456216"/>
        <dbReference type="EC" id="2.7.1.23"/>
    </reaction>
</comment>
<organism evidence="9 10">
    <name type="scientific">Catellicoccus marimammalium M35/04/3</name>
    <dbReference type="NCBI Taxonomy" id="1234409"/>
    <lineage>
        <taxon>Bacteria</taxon>
        <taxon>Bacillati</taxon>
        <taxon>Bacillota</taxon>
        <taxon>Bacilli</taxon>
        <taxon>Lactobacillales</taxon>
        <taxon>Enterococcaceae</taxon>
        <taxon>Catellicoccus</taxon>
    </lineage>
</organism>
<dbReference type="InterPro" id="IPR002504">
    <property type="entry name" value="NADK"/>
</dbReference>
<feature type="binding site" evidence="8">
    <location>
        <position position="149"/>
    </location>
    <ligand>
        <name>NAD(+)</name>
        <dbReference type="ChEBI" id="CHEBI:57540"/>
    </ligand>
</feature>
<keyword evidence="10" id="KW-1185">Reference proteome</keyword>